<keyword evidence="2" id="KW-1133">Transmembrane helix</keyword>
<evidence type="ECO:0000256" key="2">
    <source>
        <dbReference type="SAM" id="Phobius"/>
    </source>
</evidence>
<evidence type="ECO:0000313" key="3">
    <source>
        <dbReference type="EMBL" id="OQE15901.1"/>
    </source>
</evidence>
<feature type="transmembrane region" description="Helical" evidence="2">
    <location>
        <begin position="202"/>
        <end position="224"/>
    </location>
</feature>
<name>A0A1V6SPB8_9EURO</name>
<feature type="transmembrane region" description="Helical" evidence="2">
    <location>
        <begin position="76"/>
        <end position="99"/>
    </location>
</feature>
<evidence type="ECO:0000256" key="1">
    <source>
        <dbReference type="SAM" id="MobiDB-lite"/>
    </source>
</evidence>
<dbReference type="EMBL" id="MLKD01000026">
    <property type="protein sequence ID" value="OQE15901.1"/>
    <property type="molecule type" value="Genomic_DNA"/>
</dbReference>
<feature type="transmembrane region" description="Helical" evidence="2">
    <location>
        <begin position="12"/>
        <end position="28"/>
    </location>
</feature>
<keyword evidence="4" id="KW-1185">Reference proteome</keyword>
<accession>A0A1V6SPB8</accession>
<feature type="transmembrane region" description="Helical" evidence="2">
    <location>
        <begin position="244"/>
        <end position="262"/>
    </location>
</feature>
<keyword evidence="2" id="KW-0812">Transmembrane</keyword>
<reference evidence="4" key="1">
    <citation type="journal article" date="2017" name="Nat. Microbiol.">
        <title>Global analysis of biosynthetic gene clusters reveals vast potential of secondary metabolite production in Penicillium species.</title>
        <authorList>
            <person name="Nielsen J.C."/>
            <person name="Grijseels S."/>
            <person name="Prigent S."/>
            <person name="Ji B."/>
            <person name="Dainat J."/>
            <person name="Nielsen K.F."/>
            <person name="Frisvad J.C."/>
            <person name="Workman M."/>
            <person name="Nielsen J."/>
        </authorList>
    </citation>
    <scope>NUCLEOTIDE SEQUENCE [LARGE SCALE GENOMIC DNA]</scope>
    <source>
        <strain evidence="4">IBT 24891</strain>
    </source>
</reference>
<gene>
    <name evidence="3" type="ORF">PENSTE_c026G02048</name>
</gene>
<evidence type="ECO:0000313" key="4">
    <source>
        <dbReference type="Proteomes" id="UP000191285"/>
    </source>
</evidence>
<sequence>MYLRICMPIFELLTALALIVLFVGYLLLKKRKGNGLRPLPFKAASVSILSFVGSALCIGIYNSLTIADVYLVAKSFVAQLISEALMLIAVDLLFYVFFAMVHIYGEHIIGQSSMWPRVQIIHWTLLSILVGLSIVEWCWNLYEYLSSIHSVQTSGPDPYWIWTQIVAAKWIVFWVGSWEVLGAFIMMGIQTSTRTSYLRMSTYFAVISGSLFFGLNGLWAVWCINSYLASAVPPSTVAIVVREIIQFFFATGTYLGIGLCFWRFPLQLATDQEEELIFKSRGLTGPVEADSRKVLPEADTSRQIMEADASRPIIEADGSNQLFEASSTKQQ</sequence>
<feature type="transmembrane region" description="Helical" evidence="2">
    <location>
        <begin position="159"/>
        <end position="181"/>
    </location>
</feature>
<protein>
    <submittedName>
        <fullName evidence="3">Uncharacterized protein</fullName>
    </submittedName>
</protein>
<proteinExistence type="predicted"/>
<organism evidence="3 4">
    <name type="scientific">Penicillium steckii</name>
    <dbReference type="NCBI Taxonomy" id="303698"/>
    <lineage>
        <taxon>Eukaryota</taxon>
        <taxon>Fungi</taxon>
        <taxon>Dikarya</taxon>
        <taxon>Ascomycota</taxon>
        <taxon>Pezizomycotina</taxon>
        <taxon>Eurotiomycetes</taxon>
        <taxon>Eurotiomycetidae</taxon>
        <taxon>Eurotiales</taxon>
        <taxon>Aspergillaceae</taxon>
        <taxon>Penicillium</taxon>
    </lineage>
</organism>
<dbReference type="AlphaFoldDB" id="A0A1V6SPB8"/>
<feature type="transmembrane region" description="Helical" evidence="2">
    <location>
        <begin position="120"/>
        <end position="139"/>
    </location>
</feature>
<dbReference type="STRING" id="303698.A0A1V6SPB8"/>
<feature type="region of interest" description="Disordered" evidence="1">
    <location>
        <begin position="307"/>
        <end position="331"/>
    </location>
</feature>
<comment type="caution">
    <text evidence="3">The sequence shown here is derived from an EMBL/GenBank/DDBJ whole genome shotgun (WGS) entry which is preliminary data.</text>
</comment>
<feature type="compositionally biased region" description="Polar residues" evidence="1">
    <location>
        <begin position="318"/>
        <end position="331"/>
    </location>
</feature>
<dbReference type="OrthoDB" id="4361430at2759"/>
<keyword evidence="2" id="KW-0472">Membrane</keyword>
<dbReference type="Proteomes" id="UP000191285">
    <property type="component" value="Unassembled WGS sequence"/>
</dbReference>
<feature type="transmembrane region" description="Helical" evidence="2">
    <location>
        <begin position="40"/>
        <end position="64"/>
    </location>
</feature>